<dbReference type="SMART" id="SM00408">
    <property type="entry name" value="IGc2"/>
    <property type="match status" value="4"/>
</dbReference>
<dbReference type="FunFam" id="2.60.40.10:FF:000107">
    <property type="entry name" value="Myosin, light chain kinase a"/>
    <property type="match status" value="1"/>
</dbReference>
<dbReference type="Gene3D" id="2.60.40.10">
    <property type="entry name" value="Immunoglobulins"/>
    <property type="match status" value="4"/>
</dbReference>
<dbReference type="FunFam" id="2.60.40.10:FF:000032">
    <property type="entry name" value="palladin isoform X1"/>
    <property type="match status" value="1"/>
</dbReference>
<evidence type="ECO:0000256" key="4">
    <source>
        <dbReference type="ARBA" id="ARBA00023319"/>
    </source>
</evidence>
<feature type="domain" description="Ig-like" evidence="5">
    <location>
        <begin position="1"/>
        <end position="102"/>
    </location>
</feature>
<sequence>QKITLWCLERACSSIWLWFASFSFRLNTFENDSLTFYAEVFGLPSPEVRWFCNKTQLVADDRVKMERDGDSISLTILNVTKADQGEYICEAVNYIGEARSVALVVVVSQEVRFMPVPPAVTHQHVMEFNVEENDSSRSPSPQEILLEVELDENEVKEFEKQVKIVTIPEYTADNKSMIISLDVLPSIYEEGSVDFVTQEHDDLKIAFEVTEMPPRFINPICDMETPESTTVMFECSLMGIPSPVVSWFKGEKKIPHNNKKYLHLSDGDNHFLKISKVTIQDTGVYICRTTCTTYLELFKVTQPPTFSVQIQPLRCSEGGEVSFNYKVSGDPIPDVKWFKGAFQIQPSRNCIVIANPDGSGFINIKSVKQEDSGMYTCKASNKFGEASCSADLVVFKESVSVRKQEQLRVEIGVTITWTRDGKKIHQSMDCKVSFEDKVAVVEIPKSKLKDSGKYVCTATNEAGSSSCEAVVTVQGKLLKMSFLFALMAKFLIFAQNTFKQVQADSNTALLSC</sequence>
<dbReference type="GO" id="GO:0003007">
    <property type="term" value="P:heart morphogenesis"/>
    <property type="evidence" value="ECO:0007669"/>
    <property type="project" value="UniProtKB-ARBA"/>
</dbReference>
<proteinExistence type="predicted"/>
<dbReference type="InterPro" id="IPR013098">
    <property type="entry name" value="Ig_I-set"/>
</dbReference>
<keyword evidence="4" id="KW-0393">Immunoglobulin domain</keyword>
<comment type="subcellular location">
    <subcellularLocation>
        <location evidence="1">Cytoplasm</location>
    </subcellularLocation>
</comment>
<dbReference type="InterPro" id="IPR003598">
    <property type="entry name" value="Ig_sub2"/>
</dbReference>
<dbReference type="PANTHER" id="PTHR47633">
    <property type="entry name" value="IMMUNOGLOBULIN"/>
    <property type="match status" value="1"/>
</dbReference>
<dbReference type="FunFam" id="2.60.40.10:FF:000425">
    <property type="entry name" value="Myosin light chain kinase"/>
    <property type="match status" value="1"/>
</dbReference>
<feature type="domain" description="Ig-like" evidence="5">
    <location>
        <begin position="413"/>
        <end position="472"/>
    </location>
</feature>
<dbReference type="Ensembl" id="ENSMMOT00000025635.1">
    <property type="protein sequence ID" value="ENSMMOP00000025213.1"/>
    <property type="gene ID" value="ENSMMOG00000019151.1"/>
</dbReference>
<dbReference type="AlphaFoldDB" id="A0A3Q3X2W2"/>
<keyword evidence="3" id="KW-1015">Disulfide bond</keyword>
<keyword evidence="2" id="KW-0963">Cytoplasm</keyword>
<dbReference type="InterPro" id="IPR036179">
    <property type="entry name" value="Ig-like_dom_sf"/>
</dbReference>
<reference evidence="6" key="1">
    <citation type="submission" date="2025-08" db="UniProtKB">
        <authorList>
            <consortium name="Ensembl"/>
        </authorList>
    </citation>
    <scope>IDENTIFICATION</scope>
</reference>
<dbReference type="GO" id="GO:0060298">
    <property type="term" value="P:positive regulation of sarcomere organization"/>
    <property type="evidence" value="ECO:0007669"/>
    <property type="project" value="UniProtKB-ARBA"/>
</dbReference>
<name>A0A3Q3X2W2_MOLML</name>
<dbReference type="PROSITE" id="PS50835">
    <property type="entry name" value="IG_LIKE"/>
    <property type="match status" value="4"/>
</dbReference>
<dbReference type="InterPro" id="IPR003599">
    <property type="entry name" value="Ig_sub"/>
</dbReference>
<accession>A0A3Q3X2W2</accession>
<evidence type="ECO:0000313" key="7">
    <source>
        <dbReference type="Proteomes" id="UP000261620"/>
    </source>
</evidence>
<feature type="domain" description="Ig-like" evidence="5">
    <location>
        <begin position="214"/>
        <end position="290"/>
    </location>
</feature>
<dbReference type="Proteomes" id="UP000261620">
    <property type="component" value="Unplaced"/>
</dbReference>
<evidence type="ECO:0000313" key="6">
    <source>
        <dbReference type="Ensembl" id="ENSMMOP00000025213.1"/>
    </source>
</evidence>
<reference evidence="6" key="2">
    <citation type="submission" date="2025-09" db="UniProtKB">
        <authorList>
            <consortium name="Ensembl"/>
        </authorList>
    </citation>
    <scope>IDENTIFICATION</scope>
</reference>
<evidence type="ECO:0000256" key="1">
    <source>
        <dbReference type="ARBA" id="ARBA00004496"/>
    </source>
</evidence>
<dbReference type="GO" id="GO:0005737">
    <property type="term" value="C:cytoplasm"/>
    <property type="evidence" value="ECO:0007669"/>
    <property type="project" value="UniProtKB-SubCell"/>
</dbReference>
<dbReference type="InterPro" id="IPR007110">
    <property type="entry name" value="Ig-like_dom"/>
</dbReference>
<dbReference type="STRING" id="94237.ENSMMOP00000025213"/>
<dbReference type="SMART" id="SM00409">
    <property type="entry name" value="IG"/>
    <property type="match status" value="4"/>
</dbReference>
<evidence type="ECO:0000259" key="5">
    <source>
        <dbReference type="PROSITE" id="PS50835"/>
    </source>
</evidence>
<feature type="domain" description="Ig-like" evidence="5">
    <location>
        <begin position="304"/>
        <end position="400"/>
    </location>
</feature>
<organism evidence="6 7">
    <name type="scientific">Mola mola</name>
    <name type="common">Ocean sunfish</name>
    <name type="synonym">Tetraodon mola</name>
    <dbReference type="NCBI Taxonomy" id="94237"/>
    <lineage>
        <taxon>Eukaryota</taxon>
        <taxon>Metazoa</taxon>
        <taxon>Chordata</taxon>
        <taxon>Craniata</taxon>
        <taxon>Vertebrata</taxon>
        <taxon>Euteleostomi</taxon>
        <taxon>Actinopterygii</taxon>
        <taxon>Neopterygii</taxon>
        <taxon>Teleostei</taxon>
        <taxon>Neoteleostei</taxon>
        <taxon>Acanthomorphata</taxon>
        <taxon>Eupercaria</taxon>
        <taxon>Tetraodontiformes</taxon>
        <taxon>Molidae</taxon>
        <taxon>Mola</taxon>
    </lineage>
</organism>
<dbReference type="InterPro" id="IPR013783">
    <property type="entry name" value="Ig-like_fold"/>
</dbReference>
<dbReference type="SUPFAM" id="SSF48726">
    <property type="entry name" value="Immunoglobulin"/>
    <property type="match status" value="4"/>
</dbReference>
<dbReference type="GO" id="GO:0045989">
    <property type="term" value="P:positive regulation of striated muscle contraction"/>
    <property type="evidence" value="ECO:0007669"/>
    <property type="project" value="UniProtKB-ARBA"/>
</dbReference>
<protein>
    <recommendedName>
        <fullName evidence="5">Ig-like domain-containing protein</fullName>
    </recommendedName>
</protein>
<dbReference type="Pfam" id="PF07679">
    <property type="entry name" value="I-set"/>
    <property type="match status" value="4"/>
</dbReference>
<evidence type="ECO:0000256" key="2">
    <source>
        <dbReference type="ARBA" id="ARBA00022490"/>
    </source>
</evidence>
<dbReference type="FunFam" id="2.60.40.10:FF:000022">
    <property type="entry name" value="Cardiac titin"/>
    <property type="match status" value="1"/>
</dbReference>
<keyword evidence="7" id="KW-1185">Reference proteome</keyword>
<dbReference type="GO" id="GO:0055013">
    <property type="term" value="P:cardiac muscle cell development"/>
    <property type="evidence" value="ECO:0007669"/>
    <property type="project" value="UniProtKB-ARBA"/>
</dbReference>
<dbReference type="OMA" id="WCLERAC"/>
<evidence type="ECO:0000256" key="3">
    <source>
        <dbReference type="ARBA" id="ARBA00023157"/>
    </source>
</evidence>